<dbReference type="PANTHER" id="PTHR12629:SF0">
    <property type="entry name" value="DIPHOSPHOINOSITOL-POLYPHOSPHATE DIPHOSPHATASE"/>
    <property type="match status" value="1"/>
</dbReference>
<dbReference type="GO" id="GO:0046872">
    <property type="term" value="F:metal ion binding"/>
    <property type="evidence" value="ECO:0007669"/>
    <property type="project" value="UniProtKB-KW"/>
</dbReference>
<dbReference type="InterPro" id="IPR047198">
    <property type="entry name" value="DDP-like_NUDIX"/>
</dbReference>
<dbReference type="Gene3D" id="3.90.79.10">
    <property type="entry name" value="Nucleoside Triphosphate Pyrophosphohydrolase"/>
    <property type="match status" value="1"/>
</dbReference>
<dbReference type="InterPro" id="IPR015797">
    <property type="entry name" value="NUDIX_hydrolase-like_dom_sf"/>
</dbReference>
<keyword evidence="2" id="KW-0479">Metal-binding</keyword>
<dbReference type="SUPFAM" id="SSF55811">
    <property type="entry name" value="Nudix"/>
    <property type="match status" value="1"/>
</dbReference>
<keyword evidence="7" id="KW-1185">Reference proteome</keyword>
<dbReference type="RefSeq" id="WP_171474238.1">
    <property type="nucleotide sequence ID" value="NZ_CP053452.2"/>
</dbReference>
<name>A0A6M5YYY4_9BACT</name>
<evidence type="ECO:0000256" key="4">
    <source>
        <dbReference type="ARBA" id="ARBA00022842"/>
    </source>
</evidence>
<evidence type="ECO:0000256" key="1">
    <source>
        <dbReference type="ARBA" id="ARBA00001946"/>
    </source>
</evidence>
<dbReference type="Pfam" id="PF00293">
    <property type="entry name" value="NUDIX"/>
    <property type="match status" value="1"/>
</dbReference>
<gene>
    <name evidence="6" type="ORF">FTUN_6841</name>
</gene>
<proteinExistence type="predicted"/>
<organism evidence="6 7">
    <name type="scientific">Frigoriglobus tundricola</name>
    <dbReference type="NCBI Taxonomy" id="2774151"/>
    <lineage>
        <taxon>Bacteria</taxon>
        <taxon>Pseudomonadati</taxon>
        <taxon>Planctomycetota</taxon>
        <taxon>Planctomycetia</taxon>
        <taxon>Gemmatales</taxon>
        <taxon>Gemmataceae</taxon>
        <taxon>Frigoriglobus</taxon>
    </lineage>
</organism>
<evidence type="ECO:0000313" key="7">
    <source>
        <dbReference type="Proteomes" id="UP000503447"/>
    </source>
</evidence>
<protein>
    <submittedName>
        <fullName evidence="6">Bis(5'-nucleosyl)-tetraphosphatase (Asymmetrical)</fullName>
    </submittedName>
</protein>
<evidence type="ECO:0000259" key="5">
    <source>
        <dbReference type="PROSITE" id="PS51462"/>
    </source>
</evidence>
<dbReference type="PROSITE" id="PS51462">
    <property type="entry name" value="NUDIX"/>
    <property type="match status" value="1"/>
</dbReference>
<evidence type="ECO:0000313" key="6">
    <source>
        <dbReference type="EMBL" id="QJW99239.1"/>
    </source>
</evidence>
<dbReference type="KEGG" id="ftj:FTUN_6841"/>
<evidence type="ECO:0000256" key="3">
    <source>
        <dbReference type="ARBA" id="ARBA00022801"/>
    </source>
</evidence>
<dbReference type="PANTHER" id="PTHR12629">
    <property type="entry name" value="DIPHOSPHOINOSITOL POLYPHOSPHATE PHOSPHOHYDROLASE"/>
    <property type="match status" value="1"/>
</dbReference>
<comment type="cofactor">
    <cofactor evidence="1">
        <name>Mg(2+)</name>
        <dbReference type="ChEBI" id="CHEBI:18420"/>
    </cofactor>
</comment>
<dbReference type="Proteomes" id="UP000503447">
    <property type="component" value="Chromosome"/>
</dbReference>
<sequence>MPIWVRQAAAIPVRDDRVCMVTSSSGRRWVVPKGQIDPGHTAGEAALVEAWEEAGLVGALEPEPLGTYAYEKLGRTLHVLVFRMTVTEARDEWPERHMRTRAWVSLDEALDRIEEPGLRDLLRLAFHLKHPDRLTLATA</sequence>
<dbReference type="EMBL" id="CP053452">
    <property type="protein sequence ID" value="QJW99239.1"/>
    <property type="molecule type" value="Genomic_DNA"/>
</dbReference>
<feature type="domain" description="Nudix hydrolase" evidence="5">
    <location>
        <begin position="3"/>
        <end position="126"/>
    </location>
</feature>
<dbReference type="CDD" id="cd04666">
    <property type="entry name" value="NUDIX_DIPP2_like_Nudt4"/>
    <property type="match status" value="1"/>
</dbReference>
<dbReference type="AlphaFoldDB" id="A0A6M5YYY4"/>
<dbReference type="GO" id="GO:0005737">
    <property type="term" value="C:cytoplasm"/>
    <property type="evidence" value="ECO:0007669"/>
    <property type="project" value="TreeGrafter"/>
</dbReference>
<dbReference type="InterPro" id="IPR000086">
    <property type="entry name" value="NUDIX_hydrolase_dom"/>
</dbReference>
<keyword evidence="4" id="KW-0460">Magnesium</keyword>
<dbReference type="GO" id="GO:0016462">
    <property type="term" value="F:pyrophosphatase activity"/>
    <property type="evidence" value="ECO:0007669"/>
    <property type="project" value="InterPro"/>
</dbReference>
<reference evidence="7" key="1">
    <citation type="submission" date="2020-05" db="EMBL/GenBank/DDBJ databases">
        <title>Frigoriglobus tundricola gen. nov., sp. nov., a psychrotolerant cellulolytic planctomycete of the family Gemmataceae with two divergent copies of 16S rRNA gene.</title>
        <authorList>
            <person name="Kulichevskaya I.S."/>
            <person name="Ivanova A.A."/>
            <person name="Naumoff D.G."/>
            <person name="Beletsky A.V."/>
            <person name="Rijpstra W.I.C."/>
            <person name="Sinninghe Damste J.S."/>
            <person name="Mardanov A.V."/>
            <person name="Ravin N.V."/>
            <person name="Dedysh S.N."/>
        </authorList>
    </citation>
    <scope>NUCLEOTIDE SEQUENCE [LARGE SCALE GENOMIC DNA]</scope>
    <source>
        <strain evidence="7">PL17</strain>
    </source>
</reference>
<evidence type="ECO:0000256" key="2">
    <source>
        <dbReference type="ARBA" id="ARBA00022723"/>
    </source>
</evidence>
<accession>A0A6M5YYY4</accession>
<keyword evidence="3" id="KW-0378">Hydrolase</keyword>